<keyword evidence="7" id="KW-0418">Kinase</keyword>
<dbReference type="Proteomes" id="UP000214365">
    <property type="component" value="Unassembled WGS sequence"/>
</dbReference>
<comment type="caution">
    <text evidence="7">The sequence shown here is derived from an EMBL/GenBank/DDBJ whole genome shotgun (WGS) entry which is preliminary data.</text>
</comment>
<dbReference type="GO" id="GO:0004679">
    <property type="term" value="F:AMP-activated protein kinase activity"/>
    <property type="evidence" value="ECO:0007669"/>
    <property type="project" value="EnsemblFungi"/>
</dbReference>
<evidence type="ECO:0000256" key="4">
    <source>
        <dbReference type="PROSITE-ProRule" id="PRU00703"/>
    </source>
</evidence>
<feature type="region of interest" description="Disordered" evidence="5">
    <location>
        <begin position="31"/>
        <end position="53"/>
    </location>
</feature>
<dbReference type="GeneID" id="31006321"/>
<dbReference type="RefSeq" id="XP_020118224.1">
    <property type="nucleotide sequence ID" value="XM_020268857.1"/>
</dbReference>
<dbReference type="GO" id="GO:0043531">
    <property type="term" value="F:ADP binding"/>
    <property type="evidence" value="ECO:0007669"/>
    <property type="project" value="EnsemblFungi"/>
</dbReference>
<evidence type="ECO:0000313" key="8">
    <source>
        <dbReference type="Proteomes" id="UP000214365"/>
    </source>
</evidence>
<dbReference type="GO" id="GO:0005641">
    <property type="term" value="C:nuclear envelope lumen"/>
    <property type="evidence" value="ECO:0007669"/>
    <property type="project" value="EnsemblFungi"/>
</dbReference>
<dbReference type="GO" id="GO:0042802">
    <property type="term" value="F:identical protein binding"/>
    <property type="evidence" value="ECO:0007669"/>
    <property type="project" value="EnsemblFungi"/>
</dbReference>
<gene>
    <name evidence="7" type="ORF">UA08_06566</name>
</gene>
<dbReference type="InterPro" id="IPR046342">
    <property type="entry name" value="CBS_dom_sf"/>
</dbReference>
<dbReference type="GO" id="GO:0005524">
    <property type="term" value="F:ATP binding"/>
    <property type="evidence" value="ECO:0007669"/>
    <property type="project" value="EnsemblFungi"/>
</dbReference>
<dbReference type="OrthoDB" id="286637at2759"/>
<protein>
    <submittedName>
        <fullName evidence="7">5'-AMP-activated protein kinase subunit gamma</fullName>
    </submittedName>
</protein>
<reference evidence="7 8" key="1">
    <citation type="submission" date="2015-06" db="EMBL/GenBank/DDBJ databases">
        <title>Talaromyces atroroseus IBT 11181 draft genome.</title>
        <authorList>
            <person name="Rasmussen K.B."/>
            <person name="Rasmussen S."/>
            <person name="Petersen B."/>
            <person name="Sicheritz-Ponten T."/>
            <person name="Mortensen U.H."/>
            <person name="Thrane U."/>
        </authorList>
    </citation>
    <scope>NUCLEOTIDE SEQUENCE [LARGE SCALE GENOMIC DNA]</scope>
    <source>
        <strain evidence="7 8">IBT 11181</strain>
    </source>
</reference>
<dbReference type="GO" id="GO:0031588">
    <property type="term" value="C:nucleotide-activated protein kinase complex"/>
    <property type="evidence" value="ECO:0007669"/>
    <property type="project" value="EnsemblFungi"/>
</dbReference>
<evidence type="ECO:0000259" key="6">
    <source>
        <dbReference type="PROSITE" id="PS51371"/>
    </source>
</evidence>
<dbReference type="GO" id="GO:0006914">
    <property type="term" value="P:autophagy"/>
    <property type="evidence" value="ECO:0007669"/>
    <property type="project" value="EnsemblFungi"/>
</dbReference>
<dbReference type="EMBL" id="LFMY01000010">
    <property type="protein sequence ID" value="OKL58103.1"/>
    <property type="molecule type" value="Genomic_DNA"/>
</dbReference>
<dbReference type="GO" id="GO:0005886">
    <property type="term" value="C:plasma membrane"/>
    <property type="evidence" value="ECO:0007669"/>
    <property type="project" value="EnsemblFungi"/>
</dbReference>
<keyword evidence="7" id="KW-0808">Transferase</keyword>
<dbReference type="GO" id="GO:0006357">
    <property type="term" value="P:regulation of transcription by RNA polymerase II"/>
    <property type="evidence" value="ECO:0007669"/>
    <property type="project" value="EnsemblFungi"/>
</dbReference>
<dbReference type="CDD" id="cd04641">
    <property type="entry name" value="CBS_euAMPK_gamma-like_repeat2"/>
    <property type="match status" value="1"/>
</dbReference>
<dbReference type="Pfam" id="PF00571">
    <property type="entry name" value="CBS"/>
    <property type="match status" value="3"/>
</dbReference>
<dbReference type="GO" id="GO:2000217">
    <property type="term" value="P:regulation of invasive growth in response to glucose limitation"/>
    <property type="evidence" value="ECO:0007669"/>
    <property type="project" value="EnsemblFungi"/>
</dbReference>
<feature type="domain" description="CBS" evidence="6">
    <location>
        <begin position="173"/>
        <end position="233"/>
    </location>
</feature>
<evidence type="ECO:0000256" key="2">
    <source>
        <dbReference type="ARBA" id="ARBA00022737"/>
    </source>
</evidence>
<dbReference type="SMART" id="SM00116">
    <property type="entry name" value="CBS"/>
    <property type="match status" value="3"/>
</dbReference>
<dbReference type="SUPFAM" id="SSF54631">
    <property type="entry name" value="CBS-domain pair"/>
    <property type="match status" value="2"/>
</dbReference>
<dbReference type="GO" id="GO:0030447">
    <property type="term" value="P:filamentous growth"/>
    <property type="evidence" value="ECO:0007669"/>
    <property type="project" value="EnsemblFungi"/>
</dbReference>
<accession>A0A225AG15</accession>
<proteinExistence type="inferred from homology"/>
<dbReference type="GO" id="GO:0016208">
    <property type="term" value="F:AMP binding"/>
    <property type="evidence" value="ECO:0007669"/>
    <property type="project" value="EnsemblFungi"/>
</dbReference>
<dbReference type="GO" id="GO:0019901">
    <property type="term" value="F:protein kinase binding"/>
    <property type="evidence" value="ECO:0007669"/>
    <property type="project" value="TreeGrafter"/>
</dbReference>
<name>A0A225AG15_TALAT</name>
<keyword evidence="8" id="KW-1185">Reference proteome</keyword>
<dbReference type="Gene3D" id="3.10.580.10">
    <property type="entry name" value="CBS-domain"/>
    <property type="match status" value="2"/>
</dbReference>
<keyword evidence="3 4" id="KW-0129">CBS domain</keyword>
<evidence type="ECO:0000256" key="3">
    <source>
        <dbReference type="ARBA" id="ARBA00023122"/>
    </source>
</evidence>
<dbReference type="STRING" id="1441469.A0A225AG15"/>
<comment type="similarity">
    <text evidence="1">Belongs to the 5'-AMP-activated protein kinase gamma subunit family.</text>
</comment>
<dbReference type="GO" id="GO:0005737">
    <property type="term" value="C:cytoplasm"/>
    <property type="evidence" value="ECO:0007669"/>
    <property type="project" value="EnsemblFungi"/>
</dbReference>
<dbReference type="PANTHER" id="PTHR13780:SF35">
    <property type="entry name" value="LD22662P"/>
    <property type="match status" value="1"/>
</dbReference>
<keyword evidence="2" id="KW-0677">Repeat</keyword>
<organism evidence="7 8">
    <name type="scientific">Talaromyces atroroseus</name>
    <dbReference type="NCBI Taxonomy" id="1441469"/>
    <lineage>
        <taxon>Eukaryota</taxon>
        <taxon>Fungi</taxon>
        <taxon>Dikarya</taxon>
        <taxon>Ascomycota</taxon>
        <taxon>Pezizomycotina</taxon>
        <taxon>Eurotiomycetes</taxon>
        <taxon>Eurotiomycetidae</taxon>
        <taxon>Eurotiales</taxon>
        <taxon>Trichocomaceae</taxon>
        <taxon>Talaromyces</taxon>
        <taxon>Talaromyces sect. Trachyspermi</taxon>
    </lineage>
</organism>
<sequence length="325" mass="35709">MADEEHLTSIPRSPISAAALDNVNTTYNSHLGESLSSSSGGGGKSSSSRVISGHERGFVQPASYLRRRGLSHPMAASQPERAVDAEEQMGLVEKALGVAPPETIAIDPERPLYEACRRMLSSRARRIPLVSNDSQTDRSLVVSVVTQYRILKFVAVNVAETQNLRKPLKEIRLGTYHDIVTASMDTPVMEVIHQLVERSISSVPIINSEGIVYNVFEAVDVITLIKGGTYDDLSLSVGEALKKRSPVTPPSSRLPAPGRIADTWTQDFPGIYTCSINDGLDTIFDTIRKSRVHRLIVVDEYFRLIGVLTLSDILQYILLEGEHDE</sequence>
<dbReference type="InterPro" id="IPR000644">
    <property type="entry name" value="CBS_dom"/>
</dbReference>
<feature type="domain" description="CBS" evidence="6">
    <location>
        <begin position="267"/>
        <end position="325"/>
    </location>
</feature>
<dbReference type="PANTHER" id="PTHR13780">
    <property type="entry name" value="AMP-ACTIVATED PROTEIN KINASE, GAMMA REGULATORY SUBUNIT"/>
    <property type="match status" value="1"/>
</dbReference>
<dbReference type="GO" id="GO:0045722">
    <property type="term" value="P:positive regulation of gluconeogenesis"/>
    <property type="evidence" value="ECO:0007669"/>
    <property type="project" value="EnsemblFungi"/>
</dbReference>
<feature type="domain" description="CBS" evidence="6">
    <location>
        <begin position="99"/>
        <end position="160"/>
    </location>
</feature>
<evidence type="ECO:0000313" key="7">
    <source>
        <dbReference type="EMBL" id="OKL58103.1"/>
    </source>
</evidence>
<dbReference type="AlphaFoldDB" id="A0A225AG15"/>
<dbReference type="InterPro" id="IPR050511">
    <property type="entry name" value="AMPK_gamma/SDS23_families"/>
</dbReference>
<dbReference type="GO" id="GO:0043539">
    <property type="term" value="F:protein serine/threonine kinase activator activity"/>
    <property type="evidence" value="ECO:0007669"/>
    <property type="project" value="EnsemblFungi"/>
</dbReference>
<evidence type="ECO:0000256" key="1">
    <source>
        <dbReference type="ARBA" id="ARBA00006750"/>
    </source>
</evidence>
<dbReference type="PROSITE" id="PS51371">
    <property type="entry name" value="CBS"/>
    <property type="match status" value="3"/>
</dbReference>
<evidence type="ECO:0000256" key="5">
    <source>
        <dbReference type="SAM" id="MobiDB-lite"/>
    </source>
</evidence>
<dbReference type="GO" id="GO:0007031">
    <property type="term" value="P:peroxisome organization"/>
    <property type="evidence" value="ECO:0007669"/>
    <property type="project" value="EnsemblFungi"/>
</dbReference>